<dbReference type="Gene3D" id="3.40.50.2300">
    <property type="match status" value="1"/>
</dbReference>
<dbReference type="InterPro" id="IPR001789">
    <property type="entry name" value="Sig_transdc_resp-reg_receiver"/>
</dbReference>
<feature type="region of interest" description="Disordered" evidence="3">
    <location>
        <begin position="171"/>
        <end position="198"/>
    </location>
</feature>
<dbReference type="Proteomes" id="UP001268864">
    <property type="component" value="Unassembled WGS sequence"/>
</dbReference>
<dbReference type="CDD" id="cd00156">
    <property type="entry name" value="REC"/>
    <property type="match status" value="1"/>
</dbReference>
<evidence type="ECO:0000313" key="5">
    <source>
        <dbReference type="EMBL" id="MDS0281384.1"/>
    </source>
</evidence>
<sequence length="198" mass="21594">MTRTAGTVLVADDDSDMRSLYRCWLASSGDVLTAADGVEALAALDETVDVVVLDREMPRKDGVAVARELDRRDAAPGVVMISGVRPGADLLDVPVDDYLQKPVDRETVLSRIERAAAVAGRPTRHRRLAALETRRRIVEVSVPREQLLGDPTYQRAVETLEDADAALERVGRDVASAVDRSGRDRRPPSSDPSLRESP</sequence>
<dbReference type="PANTHER" id="PTHR44591:SF3">
    <property type="entry name" value="RESPONSE REGULATORY DOMAIN-CONTAINING PROTEIN"/>
    <property type="match status" value="1"/>
</dbReference>
<dbReference type="InterPro" id="IPR050595">
    <property type="entry name" value="Bact_response_regulator"/>
</dbReference>
<accession>A0ABU2FKU7</accession>
<evidence type="ECO:0000313" key="6">
    <source>
        <dbReference type="Proteomes" id="UP001268864"/>
    </source>
</evidence>
<protein>
    <submittedName>
        <fullName evidence="5">Response regulator</fullName>
    </submittedName>
</protein>
<dbReference type="SMART" id="SM00448">
    <property type="entry name" value="REC"/>
    <property type="match status" value="1"/>
</dbReference>
<dbReference type="PANTHER" id="PTHR44591">
    <property type="entry name" value="STRESS RESPONSE REGULATOR PROTEIN 1"/>
    <property type="match status" value="1"/>
</dbReference>
<dbReference type="SUPFAM" id="SSF52172">
    <property type="entry name" value="CheY-like"/>
    <property type="match status" value="1"/>
</dbReference>
<organism evidence="5 6">
    <name type="scientific">Haloarcula onubensis</name>
    <dbReference type="NCBI Taxonomy" id="2950539"/>
    <lineage>
        <taxon>Archaea</taxon>
        <taxon>Methanobacteriati</taxon>
        <taxon>Methanobacteriota</taxon>
        <taxon>Stenosarchaea group</taxon>
        <taxon>Halobacteria</taxon>
        <taxon>Halobacteriales</taxon>
        <taxon>Haloarculaceae</taxon>
        <taxon>Haloarcula</taxon>
    </lineage>
</organism>
<keyword evidence="6" id="KW-1185">Reference proteome</keyword>
<keyword evidence="1 2" id="KW-0597">Phosphoprotein</keyword>
<feature type="compositionally biased region" description="Basic and acidic residues" evidence="3">
    <location>
        <begin position="180"/>
        <end position="198"/>
    </location>
</feature>
<dbReference type="RefSeq" id="WP_310899220.1">
    <property type="nucleotide sequence ID" value="NZ_JAMQOS010000001.1"/>
</dbReference>
<evidence type="ECO:0000256" key="3">
    <source>
        <dbReference type="SAM" id="MobiDB-lite"/>
    </source>
</evidence>
<gene>
    <name evidence="5" type="ORF">NDI86_04555</name>
</gene>
<proteinExistence type="predicted"/>
<dbReference type="EMBL" id="JAMQOS010000001">
    <property type="protein sequence ID" value="MDS0281384.1"/>
    <property type="molecule type" value="Genomic_DNA"/>
</dbReference>
<name>A0ABU2FKU7_9EURY</name>
<dbReference type="InterPro" id="IPR011006">
    <property type="entry name" value="CheY-like_superfamily"/>
</dbReference>
<feature type="domain" description="Response regulatory" evidence="4">
    <location>
        <begin position="7"/>
        <end position="116"/>
    </location>
</feature>
<reference evidence="5 6" key="1">
    <citation type="submission" date="2022-06" db="EMBL/GenBank/DDBJ databases">
        <title>Halomicroarcula sp. a new haloarchaeum isolate from saline soil.</title>
        <authorList>
            <person name="Strakova D."/>
            <person name="Galisteo C."/>
            <person name="Sanchez-Porro C."/>
            <person name="Ventosa A."/>
        </authorList>
    </citation>
    <scope>NUCLEOTIDE SEQUENCE [LARGE SCALE GENOMIC DNA]</scope>
    <source>
        <strain evidence="5 6">S3CR25-11</strain>
    </source>
</reference>
<feature type="modified residue" description="4-aspartylphosphate" evidence="2">
    <location>
        <position position="54"/>
    </location>
</feature>
<dbReference type="PROSITE" id="PS50110">
    <property type="entry name" value="RESPONSE_REGULATORY"/>
    <property type="match status" value="1"/>
</dbReference>
<comment type="caution">
    <text evidence="5">The sequence shown here is derived from an EMBL/GenBank/DDBJ whole genome shotgun (WGS) entry which is preliminary data.</text>
</comment>
<evidence type="ECO:0000256" key="1">
    <source>
        <dbReference type="ARBA" id="ARBA00022553"/>
    </source>
</evidence>
<dbReference type="Pfam" id="PF00072">
    <property type="entry name" value="Response_reg"/>
    <property type="match status" value="1"/>
</dbReference>
<evidence type="ECO:0000259" key="4">
    <source>
        <dbReference type="PROSITE" id="PS50110"/>
    </source>
</evidence>
<evidence type="ECO:0000256" key="2">
    <source>
        <dbReference type="PROSITE-ProRule" id="PRU00169"/>
    </source>
</evidence>